<dbReference type="Proteomes" id="UP000029964">
    <property type="component" value="Unassembled WGS sequence"/>
</dbReference>
<feature type="compositionally biased region" description="Acidic residues" evidence="1">
    <location>
        <begin position="55"/>
        <end position="68"/>
    </location>
</feature>
<accession>A0A086T6C9</accession>
<dbReference type="HOGENOM" id="CLU_2793373_0_0_1"/>
<gene>
    <name evidence="2" type="ORF">ACRE_042410</name>
</gene>
<organism evidence="2 3">
    <name type="scientific">Hapsidospora chrysogenum (strain ATCC 11550 / CBS 779.69 / DSM 880 / IAM 14645 / JCM 23072 / IMI 49137)</name>
    <name type="common">Acremonium chrysogenum</name>
    <dbReference type="NCBI Taxonomy" id="857340"/>
    <lineage>
        <taxon>Eukaryota</taxon>
        <taxon>Fungi</taxon>
        <taxon>Dikarya</taxon>
        <taxon>Ascomycota</taxon>
        <taxon>Pezizomycotina</taxon>
        <taxon>Sordariomycetes</taxon>
        <taxon>Hypocreomycetidae</taxon>
        <taxon>Hypocreales</taxon>
        <taxon>Bionectriaceae</taxon>
        <taxon>Hapsidospora</taxon>
    </lineage>
</organism>
<dbReference type="AlphaFoldDB" id="A0A086T6C9"/>
<evidence type="ECO:0000313" key="2">
    <source>
        <dbReference type="EMBL" id="KFH44911.1"/>
    </source>
</evidence>
<sequence length="68" mass="7723">MASPKVVRILTHSLPLFETQSLDVLTGKTMKLDDDIAWDEDGKTLSEYSAPESEHFDEEFSTFLDESE</sequence>
<dbReference type="STRING" id="857340.A0A086T6C9"/>
<name>A0A086T6C9_HAPC1</name>
<comment type="caution">
    <text evidence="2">The sequence shown here is derived from an EMBL/GenBank/DDBJ whole genome shotgun (WGS) entry which is preliminary data.</text>
</comment>
<dbReference type="OrthoDB" id="3637487at2759"/>
<dbReference type="EMBL" id="JPKY01000040">
    <property type="protein sequence ID" value="KFH44911.1"/>
    <property type="molecule type" value="Genomic_DNA"/>
</dbReference>
<keyword evidence="3" id="KW-1185">Reference proteome</keyword>
<protein>
    <submittedName>
        <fullName evidence="2">Uncharacterized protein</fullName>
    </submittedName>
</protein>
<proteinExistence type="predicted"/>
<reference evidence="3" key="1">
    <citation type="journal article" date="2014" name="Genome Announc.">
        <title>Genome sequence and annotation of Acremonium chrysogenum, producer of the beta-lactam antibiotic cephalosporin C.</title>
        <authorList>
            <person name="Terfehr D."/>
            <person name="Dahlmann T.A."/>
            <person name="Specht T."/>
            <person name="Zadra I."/>
            <person name="Kuernsteiner H."/>
            <person name="Kueck U."/>
        </authorList>
    </citation>
    <scope>NUCLEOTIDE SEQUENCE [LARGE SCALE GENOMIC DNA]</scope>
    <source>
        <strain evidence="3">ATCC 11550 / CBS 779.69 / DSM 880 / IAM 14645 / JCM 23072 / IMI 49137</strain>
    </source>
</reference>
<feature type="region of interest" description="Disordered" evidence="1">
    <location>
        <begin position="47"/>
        <end position="68"/>
    </location>
</feature>
<evidence type="ECO:0000256" key="1">
    <source>
        <dbReference type="SAM" id="MobiDB-lite"/>
    </source>
</evidence>
<evidence type="ECO:0000313" key="3">
    <source>
        <dbReference type="Proteomes" id="UP000029964"/>
    </source>
</evidence>